<feature type="transmembrane region" description="Helical" evidence="1">
    <location>
        <begin position="188"/>
        <end position="216"/>
    </location>
</feature>
<gene>
    <name evidence="2" type="ORF">XD86_0457</name>
</gene>
<keyword evidence="1" id="KW-1133">Transmembrane helix</keyword>
<dbReference type="PATRIC" id="fig|1236046.6.peg.572"/>
<evidence type="ECO:0000313" key="3">
    <source>
        <dbReference type="Proteomes" id="UP000054260"/>
    </source>
</evidence>
<feature type="transmembrane region" description="Helical" evidence="1">
    <location>
        <begin position="546"/>
        <end position="565"/>
    </location>
</feature>
<feature type="transmembrane region" description="Helical" evidence="1">
    <location>
        <begin position="503"/>
        <end position="526"/>
    </location>
</feature>
<feature type="transmembrane region" description="Helical" evidence="1">
    <location>
        <begin position="289"/>
        <end position="311"/>
    </location>
</feature>
<keyword evidence="1" id="KW-0812">Transmembrane</keyword>
<feature type="transmembrane region" description="Helical" evidence="1">
    <location>
        <begin position="155"/>
        <end position="176"/>
    </location>
</feature>
<feature type="transmembrane region" description="Helical" evidence="1">
    <location>
        <begin position="462"/>
        <end position="482"/>
    </location>
</feature>
<dbReference type="Proteomes" id="UP000054260">
    <property type="component" value="Unassembled WGS sequence"/>
</dbReference>
<reference evidence="3" key="1">
    <citation type="journal article" date="2015" name="MBio">
        <title>Genome-Resolved Metagenomic Analysis Reveals Roles for Candidate Phyla and Other Microbial Community Members in Biogeochemical Transformations in Oil Reservoirs.</title>
        <authorList>
            <person name="Hu P."/>
            <person name="Tom L."/>
            <person name="Singh A."/>
            <person name="Thomas B.C."/>
            <person name="Baker B.J."/>
            <person name="Piceno Y.M."/>
            <person name="Andersen G.L."/>
            <person name="Banfield J.F."/>
        </authorList>
    </citation>
    <scope>NUCLEOTIDE SEQUENCE [LARGE SCALE GENOMIC DNA]</scope>
</reference>
<accession>A0A101H0T9</accession>
<protein>
    <submittedName>
        <fullName evidence="2">Uncharacterized protein</fullName>
    </submittedName>
</protein>
<evidence type="ECO:0000256" key="1">
    <source>
        <dbReference type="SAM" id="Phobius"/>
    </source>
</evidence>
<dbReference type="EMBL" id="LGGH01000046">
    <property type="protein sequence ID" value="KUK68012.1"/>
    <property type="molecule type" value="Genomic_DNA"/>
</dbReference>
<feature type="transmembrane region" description="Helical" evidence="1">
    <location>
        <begin position="428"/>
        <end position="450"/>
    </location>
</feature>
<evidence type="ECO:0000313" key="2">
    <source>
        <dbReference type="EMBL" id="KUK68012.1"/>
    </source>
</evidence>
<name>A0A101H0T9_9BACT</name>
<feature type="transmembrane region" description="Helical" evidence="1">
    <location>
        <begin position="106"/>
        <end position="134"/>
    </location>
</feature>
<comment type="caution">
    <text evidence="2">The sequence shown here is derived from an EMBL/GenBank/DDBJ whole genome shotgun (WGS) entry which is preliminary data.</text>
</comment>
<sequence>MYADLPGLKTRRPFRMCYKKSRANLWQNRHMRDFIVILKWRTIEGYRMLTRQGKRAIIATFLAVIIVIAIGVPITFYLRGFLVPNFSRVAGLSDQLKELTGIDLKLIVISFFSAIIFSILLGSDLPIVVSNLFFSDRAEMLLSLPVKKSTVANVQLLEVLAAGGLPILLFAPIFMAALRGLGYSGGRFWMALVLLFVFVLDTLVITAIISFGIVFLSKGRFLKTLSAMMTMVTLFVFIFTLRFMDFSTIDLARPDQVADQFGGLQRVITSPYLPWTPFVRAITGETTDLLVFITTSAVLFVFLGFLEVFVYPTVLQKLMTRPIGNAALHSKERFRRHSVLFGLIIKDLLLLVREPKLTFAFLYPSLFVPVVVFVNPALLNSFGILQLLGLIVFLFSNYTTVSSTALFAFERQIGDGVWLFPIRRIKSVLSKSIVVSSLYSLIILVVGLYVSSNASQYRAFMMNFLILMIPTIFTLSLFGGFLEKSFGTKDTRNVFKALSLPGAILSFLLSTLLPVFSTLPLTLYLAGDIGLFLGFLNVPVASPFTWLFGLVFPLALWAVITWASLKSLCYNFV</sequence>
<feature type="transmembrane region" description="Helical" evidence="1">
    <location>
        <begin position="225"/>
        <end position="244"/>
    </location>
</feature>
<keyword evidence="1" id="KW-0472">Membrane</keyword>
<proteinExistence type="predicted"/>
<organism evidence="2 3">
    <name type="scientific">Mesotoga infera</name>
    <dbReference type="NCBI Taxonomy" id="1236046"/>
    <lineage>
        <taxon>Bacteria</taxon>
        <taxon>Thermotogati</taxon>
        <taxon>Thermotogota</taxon>
        <taxon>Thermotogae</taxon>
        <taxon>Kosmotogales</taxon>
        <taxon>Kosmotogaceae</taxon>
        <taxon>Mesotoga</taxon>
    </lineage>
</organism>
<feature type="transmembrane region" description="Helical" evidence="1">
    <location>
        <begin position="384"/>
        <end position="407"/>
    </location>
</feature>
<dbReference type="AlphaFoldDB" id="A0A101H0T9"/>
<feature type="transmembrane region" description="Helical" evidence="1">
    <location>
        <begin position="357"/>
        <end position="378"/>
    </location>
</feature>
<feature type="transmembrane region" description="Helical" evidence="1">
    <location>
        <begin position="56"/>
        <end position="78"/>
    </location>
</feature>